<dbReference type="Proteomes" id="UP000232323">
    <property type="component" value="Unassembled WGS sequence"/>
</dbReference>
<protein>
    <submittedName>
        <fullName evidence="3">Uncharacterized protein</fullName>
    </submittedName>
</protein>
<dbReference type="EMBL" id="BEGY01000013">
    <property type="protein sequence ID" value="GAX75699.1"/>
    <property type="molecule type" value="Genomic_DNA"/>
</dbReference>
<feature type="region of interest" description="Disordered" evidence="2">
    <location>
        <begin position="580"/>
        <end position="605"/>
    </location>
</feature>
<feature type="region of interest" description="Disordered" evidence="2">
    <location>
        <begin position="1"/>
        <end position="120"/>
    </location>
</feature>
<evidence type="ECO:0000313" key="3">
    <source>
        <dbReference type="EMBL" id="GAX75699.1"/>
    </source>
</evidence>
<feature type="region of interest" description="Disordered" evidence="2">
    <location>
        <begin position="1229"/>
        <end position="1250"/>
    </location>
</feature>
<evidence type="ECO:0000256" key="2">
    <source>
        <dbReference type="SAM" id="MobiDB-lite"/>
    </source>
</evidence>
<feature type="compositionally biased region" description="Low complexity" evidence="2">
    <location>
        <begin position="52"/>
        <end position="68"/>
    </location>
</feature>
<feature type="compositionally biased region" description="Polar residues" evidence="2">
    <location>
        <begin position="1123"/>
        <end position="1133"/>
    </location>
</feature>
<name>A0A250WYC7_9CHLO</name>
<feature type="region of interest" description="Disordered" evidence="2">
    <location>
        <begin position="1099"/>
        <end position="1151"/>
    </location>
</feature>
<feature type="compositionally biased region" description="Polar residues" evidence="2">
    <location>
        <begin position="32"/>
        <end position="51"/>
    </location>
</feature>
<feature type="region of interest" description="Disordered" evidence="2">
    <location>
        <begin position="882"/>
        <end position="922"/>
    </location>
</feature>
<dbReference type="OrthoDB" id="550504at2759"/>
<evidence type="ECO:0000256" key="1">
    <source>
        <dbReference type="SAM" id="Coils"/>
    </source>
</evidence>
<feature type="compositionally biased region" description="Polar residues" evidence="2">
    <location>
        <begin position="507"/>
        <end position="516"/>
    </location>
</feature>
<feature type="compositionally biased region" description="Basic and acidic residues" evidence="2">
    <location>
        <begin position="1140"/>
        <end position="1151"/>
    </location>
</feature>
<feature type="compositionally biased region" description="Polar residues" evidence="2">
    <location>
        <begin position="105"/>
        <end position="120"/>
    </location>
</feature>
<feature type="region of interest" description="Disordered" evidence="2">
    <location>
        <begin position="831"/>
        <end position="868"/>
    </location>
</feature>
<feature type="compositionally biased region" description="Low complexity" evidence="2">
    <location>
        <begin position="1276"/>
        <end position="1289"/>
    </location>
</feature>
<accession>A0A250WYC7</accession>
<comment type="caution">
    <text evidence="3">The sequence shown here is derived from an EMBL/GenBank/DDBJ whole genome shotgun (WGS) entry which is preliminary data.</text>
</comment>
<feature type="compositionally biased region" description="Gly residues" evidence="2">
    <location>
        <begin position="831"/>
        <end position="841"/>
    </location>
</feature>
<gene>
    <name evidence="3" type="ORF">CEUSTIGMA_g3142.t1</name>
</gene>
<feature type="region of interest" description="Disordered" evidence="2">
    <location>
        <begin position="1364"/>
        <end position="1432"/>
    </location>
</feature>
<feature type="region of interest" description="Disordered" evidence="2">
    <location>
        <begin position="459"/>
        <end position="545"/>
    </location>
</feature>
<feature type="compositionally biased region" description="Low complexity" evidence="2">
    <location>
        <begin position="1367"/>
        <end position="1393"/>
    </location>
</feature>
<feature type="compositionally biased region" description="Polar residues" evidence="2">
    <location>
        <begin position="471"/>
        <end position="485"/>
    </location>
</feature>
<feature type="compositionally biased region" description="Basic and acidic residues" evidence="2">
    <location>
        <begin position="459"/>
        <end position="470"/>
    </location>
</feature>
<feature type="compositionally biased region" description="Polar residues" evidence="2">
    <location>
        <begin position="1423"/>
        <end position="1432"/>
    </location>
</feature>
<organism evidence="3 4">
    <name type="scientific">Chlamydomonas eustigma</name>
    <dbReference type="NCBI Taxonomy" id="1157962"/>
    <lineage>
        <taxon>Eukaryota</taxon>
        <taxon>Viridiplantae</taxon>
        <taxon>Chlorophyta</taxon>
        <taxon>core chlorophytes</taxon>
        <taxon>Chlorophyceae</taxon>
        <taxon>CS clade</taxon>
        <taxon>Chlamydomonadales</taxon>
        <taxon>Chlamydomonadaceae</taxon>
        <taxon>Chlamydomonas</taxon>
    </lineage>
</organism>
<feature type="region of interest" description="Disordered" evidence="2">
    <location>
        <begin position="341"/>
        <end position="370"/>
    </location>
</feature>
<keyword evidence="4" id="KW-1185">Reference proteome</keyword>
<proteinExistence type="predicted"/>
<sequence>MSADTDRNSRTAPASARKLTSSISEKMRKSGNIRTSFAVTSFQPSSASVRPSLSNQSSSSNLNMNSDSRQPRVSQTGSEIRGFTARASHRLSHSGGPSDLRGISRMSQVDSRQSGVSHQPVSRLDKAYLEVLAKAEAGNGEVRRDGEGAYVSIAQQLFEDDDKGGDFEEEASVRSSYLPQAIVPAAISSAVSKAKNWKSTRNQVKASVEEHQQRMAERQEVFSGLRAWVHTVMEENGGVLKMEYVDADQLDLEDEDANKKDRPDPTGVGAALRLHWQETVREEADKRIKEMREQWEEDRKIEMAEFAQLRDQNKTLKKTVAEFKEQYGTLSNRMELLQRQMKAKTSTPLESKGSADTPPPQPAAPLSRASSAVLVQEAQVKSEVSALTPAASIAKPGENDVDFGMSSLDQIEQIGSLKGSLEVAEMRLEVAHQEADELNQKLREVQDLLRQAEMRAVEAEARVEAAELSKSKGSGSNQVISSSANKPRHGSGSGSGSGVPPQSGSSDTRNSASGSNDKSRTSGSGGAVVTGPSMPAGTATPSSVDIASTPEYIQLKRQLEDLRLENERLRLDFAANGTQSAAKRGASGLDMPIPTPPSSGTTAASATSRKSVSGAAAAAAAASPAVAIMAVNSTDVNMSRALAEATAMATAAASKAAEDQAQLLNERAARIQDQLTIQKLQAEVTGLQYEVKSRQPLTKQLQLEVELERDRRETLCQEYYELMDMQLSGLLADIKESGDNAEGLKRLVKEFDVKLRHATSALLSSKPHGGDISTVEKSSGKLKRDGSVAAVSIAATSAGGGGRRRRLLDKEELQSLLAASAAKMNELAEIGGGAGAKGGVRGRPLSGREGGSTVASAEGSDVFEDDGMDEFSPRLAKIMRKSAVPKADGRRQSTSGEVYGRSYDPSSASKDYENSKLGRGSLRIDTVGPNSFSPIKMHGPRVSVVGEEQRVSRFSASGQISDQASARSYVSSSNEGVPPIVPLLSVPGAATALPFNDEPVSSAAATTEHSRLEFSSSNSPVSRVLQEPGTKTIVPGQLHDVSTSHGFSRSRTSSMQQIAGEAFQPSGSLEATASLLYASPSEGHSLGVGVPQAVRSAGSSLKSVKTDSSQNAESMQALADESSGPSPQLTSYQPKFASPNERRPPPNLRVEVHDVPPQQHQMNKRQGGFVQRLAGSFHRLHSSYVSLEALPEVDTPTEAGISPAFQQQQRGAHSISWHMSPVPEGFKLEEEKSEVEGQQQRQHWPYHSPHASLPAHEALLPLLSIRQKLVEPRGSSVTAAAAGSRAAVRPTQARSERQQRPKSAAPSMGSKGAAGGLVSQPTTSQPTTSSSYLPTLMVSEGQQQHRTATGGPSQEMVAQLGPGASWQPLAAPHHQQQQRPRSAAAAPNRRSSSPPRPSPLGPGNNRPASPPRQGPYSPERNSHSSPSFNDYSASGQYLVRNITATPQKGFMLNGQGAPVAGRFGEGLRAVEGRGETLPGGSRMGTPVRWSVGKFLMLEEGQGMPQLPSGPVTFTNMSLSGYNMGLSAPLVSLGMELQYPGGSAGPSGAMMSHSDDTVGTRRHTSLELMNRVELLQQARQLQDIQDGLMQRLYFTVQELEKFEEVHEELVQEVQESRELWVAEHQYNGMLQEEMERMNTILTMVSGAGVSKPTQEEVEIVISKDEEQVVVERE</sequence>
<keyword evidence="1" id="KW-0175">Coiled coil</keyword>
<feature type="compositionally biased region" description="Low complexity" evidence="2">
    <location>
        <begin position="1319"/>
        <end position="1331"/>
    </location>
</feature>
<feature type="compositionally biased region" description="Polar residues" evidence="2">
    <location>
        <begin position="1099"/>
        <end position="1114"/>
    </location>
</feature>
<feature type="region of interest" description="Disordered" evidence="2">
    <location>
        <begin position="1276"/>
        <end position="1332"/>
    </location>
</feature>
<feature type="coiled-coil region" evidence="1">
    <location>
        <begin position="292"/>
        <end position="340"/>
    </location>
</feature>
<reference evidence="3 4" key="1">
    <citation type="submission" date="2017-08" db="EMBL/GenBank/DDBJ databases">
        <title>Acidophilic green algal genome provides insights into adaptation to an acidic environment.</title>
        <authorList>
            <person name="Hirooka S."/>
            <person name="Hirose Y."/>
            <person name="Kanesaki Y."/>
            <person name="Higuchi S."/>
            <person name="Fujiwara T."/>
            <person name="Onuma R."/>
            <person name="Era A."/>
            <person name="Ohbayashi R."/>
            <person name="Uzuka A."/>
            <person name="Nozaki H."/>
            <person name="Yoshikawa H."/>
            <person name="Miyagishima S.Y."/>
        </authorList>
    </citation>
    <scope>NUCLEOTIDE SEQUENCE [LARGE SCALE GENOMIC DNA]</scope>
    <source>
        <strain evidence="3 4">NIES-2499</strain>
    </source>
</reference>
<evidence type="ECO:0000313" key="4">
    <source>
        <dbReference type="Proteomes" id="UP000232323"/>
    </source>
</evidence>